<dbReference type="Proteomes" id="UP000274504">
    <property type="component" value="Unassembled WGS sequence"/>
</dbReference>
<dbReference type="InterPro" id="IPR008907">
    <property type="entry name" value="TPP/p25"/>
</dbReference>
<dbReference type="GO" id="GO:0001578">
    <property type="term" value="P:microtubule bundle formation"/>
    <property type="evidence" value="ECO:0007669"/>
    <property type="project" value="TreeGrafter"/>
</dbReference>
<dbReference type="GO" id="GO:0032273">
    <property type="term" value="P:positive regulation of protein polymerization"/>
    <property type="evidence" value="ECO:0007669"/>
    <property type="project" value="TreeGrafter"/>
</dbReference>
<reference evidence="5" key="1">
    <citation type="submission" date="2017-02" db="UniProtKB">
        <authorList>
            <consortium name="WormBaseParasite"/>
        </authorList>
    </citation>
    <scope>IDENTIFICATION</scope>
</reference>
<dbReference type="GO" id="GO:0005874">
    <property type="term" value="C:microtubule"/>
    <property type="evidence" value="ECO:0007669"/>
    <property type="project" value="TreeGrafter"/>
</dbReference>
<dbReference type="PANTHER" id="PTHR12932">
    <property type="entry name" value="P25 ALPHA-RELATED"/>
    <property type="match status" value="1"/>
</dbReference>
<name>A0A0R3SDS6_HYMDI</name>
<feature type="compositionally biased region" description="Basic and acidic residues" evidence="2">
    <location>
        <begin position="128"/>
        <end position="148"/>
    </location>
</feature>
<comment type="similarity">
    <text evidence="1">Belongs to the TPPP family.</text>
</comment>
<dbReference type="GO" id="GO:0046785">
    <property type="term" value="P:microtubule polymerization"/>
    <property type="evidence" value="ECO:0007669"/>
    <property type="project" value="InterPro"/>
</dbReference>
<dbReference type="GO" id="GO:0015631">
    <property type="term" value="F:tubulin binding"/>
    <property type="evidence" value="ECO:0007669"/>
    <property type="project" value="InterPro"/>
</dbReference>
<evidence type="ECO:0000313" key="3">
    <source>
        <dbReference type="EMBL" id="VDL23200.1"/>
    </source>
</evidence>
<dbReference type="OrthoDB" id="548799at2759"/>
<evidence type="ECO:0000256" key="1">
    <source>
        <dbReference type="ARBA" id="ARBA00010994"/>
    </source>
</evidence>
<evidence type="ECO:0000256" key="2">
    <source>
        <dbReference type="SAM" id="MobiDB-lite"/>
    </source>
</evidence>
<dbReference type="WBParaSite" id="HDID_0000286601-mRNA-1">
    <property type="protein sequence ID" value="HDID_0000286601-mRNA-1"/>
    <property type="gene ID" value="HDID_0000286601"/>
</dbReference>
<accession>A0A0R3SDS6</accession>
<dbReference type="Gene3D" id="1.10.238.10">
    <property type="entry name" value="EF-hand"/>
    <property type="match status" value="1"/>
</dbReference>
<dbReference type="PANTHER" id="PTHR12932:SF9">
    <property type="entry name" value="TUBULIN POLYMERIZATION-PROMOTING PROTEIN HOMOLOG"/>
    <property type="match status" value="1"/>
</dbReference>
<reference evidence="3 4" key="2">
    <citation type="submission" date="2018-11" db="EMBL/GenBank/DDBJ databases">
        <authorList>
            <consortium name="Pathogen Informatics"/>
        </authorList>
    </citation>
    <scope>NUCLEOTIDE SEQUENCE [LARGE SCALE GENOMIC DNA]</scope>
</reference>
<evidence type="ECO:0000313" key="4">
    <source>
        <dbReference type="Proteomes" id="UP000274504"/>
    </source>
</evidence>
<organism evidence="5">
    <name type="scientific">Hymenolepis diminuta</name>
    <name type="common">Rat tapeworm</name>
    <dbReference type="NCBI Taxonomy" id="6216"/>
    <lineage>
        <taxon>Eukaryota</taxon>
        <taxon>Metazoa</taxon>
        <taxon>Spiralia</taxon>
        <taxon>Lophotrochozoa</taxon>
        <taxon>Platyhelminthes</taxon>
        <taxon>Cestoda</taxon>
        <taxon>Eucestoda</taxon>
        <taxon>Cyclophyllidea</taxon>
        <taxon>Hymenolepididae</taxon>
        <taxon>Hymenolepis</taxon>
    </lineage>
</organism>
<dbReference type="InterPro" id="IPR011992">
    <property type="entry name" value="EF-hand-dom_pair"/>
</dbReference>
<proteinExistence type="inferred from homology"/>
<sequence length="171" mass="19152">MEELKASFLAFCDFSKKGSTTCNDKTLKKICTDCKLYSKEMDQNRVDIQFRKHIGNAKKEVNFDEFVSFIEGSLGDAYASAHKISKEEAIKELKNKIAMGSPDKNHATATAKNESVDRLTDVSKYTGSHKERFDAETGKGKGIEGRENIVDDSGYVQGYKSKGTYDKTHEQ</sequence>
<protein>
    <submittedName>
        <fullName evidence="5">Tubulin polymerization-promoting protein family member 3</fullName>
    </submittedName>
</protein>
<gene>
    <name evidence="3" type="ORF">HDID_LOCUS2864</name>
</gene>
<dbReference type="SUPFAM" id="SSF47473">
    <property type="entry name" value="EF-hand"/>
    <property type="match status" value="1"/>
</dbReference>
<feature type="region of interest" description="Disordered" evidence="2">
    <location>
        <begin position="100"/>
        <end position="148"/>
    </location>
</feature>
<evidence type="ECO:0000313" key="5">
    <source>
        <dbReference type="WBParaSite" id="HDID_0000286601-mRNA-1"/>
    </source>
</evidence>
<dbReference type="EMBL" id="UYSG01000770">
    <property type="protein sequence ID" value="VDL23200.1"/>
    <property type="molecule type" value="Genomic_DNA"/>
</dbReference>
<dbReference type="Pfam" id="PF05517">
    <property type="entry name" value="p25-alpha"/>
    <property type="match status" value="1"/>
</dbReference>
<dbReference type="AlphaFoldDB" id="A0A0R3SDS6"/>